<dbReference type="EMBL" id="SGBC01000002">
    <property type="protein sequence ID" value="RZD16626.1"/>
    <property type="molecule type" value="Genomic_DNA"/>
</dbReference>
<protein>
    <submittedName>
        <fullName evidence="1">Uncharacterized protein</fullName>
    </submittedName>
</protein>
<proteinExistence type="predicted"/>
<dbReference type="Proteomes" id="UP000316562">
    <property type="component" value="Unassembled WGS sequence"/>
</dbReference>
<organism evidence="1 2">
    <name type="scientific">Acididesulfobacter guangdongensis</name>
    <dbReference type="NCBI Taxonomy" id="2597225"/>
    <lineage>
        <taxon>Bacteria</taxon>
        <taxon>Deltaproteobacteria</taxon>
        <taxon>Candidatus Acidulodesulfobacterales</taxon>
        <taxon>Candidatus Acididesulfobacter</taxon>
    </lineage>
</organism>
<reference evidence="1 2" key="1">
    <citation type="journal article" date="2019" name="ISME J.">
        <title>Insights into ecological role of a new deltaproteobacterial order Candidatus Acidulodesulfobacterales by metagenomics and metatranscriptomics.</title>
        <authorList>
            <person name="Tan S."/>
            <person name="Liu J."/>
            <person name="Fang Y."/>
            <person name="Hedlund B.P."/>
            <person name="Lian Z.H."/>
            <person name="Huang L.Y."/>
            <person name="Li J.T."/>
            <person name="Huang L.N."/>
            <person name="Li W.J."/>
            <person name="Jiang H.C."/>
            <person name="Dong H.L."/>
            <person name="Shu W.S."/>
        </authorList>
    </citation>
    <scope>NUCLEOTIDE SEQUENCE [LARGE SCALE GENOMIC DNA]</scope>
    <source>
        <strain evidence="1">AP2</strain>
    </source>
</reference>
<gene>
    <name evidence="1" type="ORF">EVJ46_06355</name>
</gene>
<evidence type="ECO:0000313" key="1">
    <source>
        <dbReference type="EMBL" id="RZD16626.1"/>
    </source>
</evidence>
<evidence type="ECO:0000313" key="2">
    <source>
        <dbReference type="Proteomes" id="UP000316562"/>
    </source>
</evidence>
<comment type="caution">
    <text evidence="1">The sequence shown here is derived from an EMBL/GenBank/DDBJ whole genome shotgun (WGS) entry which is preliminary data.</text>
</comment>
<sequence>MIKIIISALLIVLSVFIYAKFSKPLMSVYHLTKSENTALAGKTLNYERQISILKNIKKVKIILRKQKTSTYMFTLLSFVNYLKSKGFSVKLKLNKLMQTKPVIHTIPNPQVINKRVQVKPVSLGGFSPYETRTKFAGVKKINIVLSFKGYYGLVPMLTVMEKLYVLFPIKFVNFTMSKKSTVINFNLYSFKGV</sequence>
<accession>A0A519BH83</accession>
<dbReference type="AlphaFoldDB" id="A0A519BH83"/>
<name>A0A519BH83_ACIG2</name>